<dbReference type="PROSITE" id="PS00138">
    <property type="entry name" value="SUBTILASE_SER"/>
    <property type="match status" value="1"/>
</dbReference>
<dbReference type="InterPro" id="IPR036852">
    <property type="entry name" value="Peptidase_S8/S53_dom_sf"/>
</dbReference>
<gene>
    <name evidence="19" type="ORF">IF1G_05339</name>
</gene>
<name>A0A545V1A6_9HYPO</name>
<dbReference type="InterPro" id="IPR022398">
    <property type="entry name" value="Peptidase_S8_His-AS"/>
</dbReference>
<evidence type="ECO:0000256" key="4">
    <source>
        <dbReference type="ARBA" id="ARBA00022692"/>
    </source>
</evidence>
<evidence type="ECO:0000256" key="2">
    <source>
        <dbReference type="ARBA" id="ARBA00005325"/>
    </source>
</evidence>
<dbReference type="InterPro" id="IPR008979">
    <property type="entry name" value="Galactose-bd-like_sf"/>
</dbReference>
<evidence type="ECO:0000256" key="9">
    <source>
        <dbReference type="ARBA" id="ARBA00022989"/>
    </source>
</evidence>
<dbReference type="GO" id="GO:0000139">
    <property type="term" value="C:Golgi membrane"/>
    <property type="evidence" value="ECO:0007669"/>
    <property type="project" value="TreeGrafter"/>
</dbReference>
<dbReference type="EMBL" id="SPUK01000007">
    <property type="protein sequence ID" value="TQV95510.1"/>
    <property type="molecule type" value="Genomic_DNA"/>
</dbReference>
<keyword evidence="7 14" id="KW-0720">Serine protease</keyword>
<dbReference type="PROSITE" id="PS51829">
    <property type="entry name" value="P_HOMO_B"/>
    <property type="match status" value="1"/>
</dbReference>
<dbReference type="SUPFAM" id="SSF49785">
    <property type="entry name" value="Galactose-binding domain-like"/>
    <property type="match status" value="1"/>
</dbReference>
<dbReference type="SUPFAM" id="SSF52743">
    <property type="entry name" value="Subtilisin-like"/>
    <property type="match status" value="1"/>
</dbReference>
<dbReference type="GO" id="GO:0016485">
    <property type="term" value="P:protein processing"/>
    <property type="evidence" value="ECO:0007669"/>
    <property type="project" value="TreeGrafter"/>
</dbReference>
<keyword evidence="20" id="KW-1185">Reference proteome</keyword>
<feature type="compositionally biased region" description="Basic and acidic residues" evidence="15">
    <location>
        <begin position="811"/>
        <end position="837"/>
    </location>
</feature>
<evidence type="ECO:0000256" key="8">
    <source>
        <dbReference type="ARBA" id="ARBA00022837"/>
    </source>
</evidence>
<sequence length="857" mass="94000">MKAAALLGLLGLAVVSTAQVTRDYDNNDYYVLHLDEGVQPTHVADRLGLRHEGPLGDLDHHYIFRSPKHDHDVVKRQLLDRRRRKRDGSHDIIDTVRLARKQQPRTMLHKRIPPPPLLGARAQAEAPKPNAEAVSKQKDVIQQLSINDPEFPGQWHLLNTIEVGRDINVTGAWLDGVTGKNATVAIVDDGLDMHSLDLKDNYFAEGSWDFNDNGPEPAPKLREDGHGTRCAGEVAAVRNNVCGVGVAYDAKVAGIRILSKEISDMDVAEAMIYKYQENQIFSCSWGPPDDGRSMEAPALIVRRAMVKGTQKGRGGLGTIYVFASGNGAASDDNCNFDGYTNSIYSITVGAVNRLGSHPYYSEYCSAQLVVTYSSGRSDAIHNTDTSIHTTDVGTNKCTISHGGTSAAAPLAAGIFALVMEVRPDLSWRDLQYLAMESAIKVLDPNADWQTTAIGKHFSHAFGYGKIDSYSIVQMAKTWKKVKPQAWYFSPWIHVKTDLPQGDEGLTSTFEVTEAMLKGANLARLEHVTVTMNVNHTRRGDLSVDLISPENVTSHIATARKMDSHNSGYDNWTFMSVAHWGETGVGKWTIIVRDSNTNEHTGKFVDWHLKLWGESIDADKATLAPLPTDKDDLDHDKIETITMPATTTSVSPVATPDDSQTAELPDDHINRPTKPAGGEATPSPTTSTPASTPVDQEPAESSPSSNWISWLPSFGASKTAQIWIYGAGGLIGAFGIGLGIFFYIARRRRLRNDSRNNYEFELLDEEEDGNGRQGVEKGLVSGKSGRRTRGGELYDAFADGSSEDESDADEFDAYRDRSADRLAGVEHLPEDEEQHVIGDESDEEEHDNEAGQGRSLVK</sequence>
<dbReference type="PRINTS" id="PR00723">
    <property type="entry name" value="SUBTILISIN"/>
</dbReference>
<dbReference type="FunFam" id="3.40.50.200:FF:000005">
    <property type="entry name" value="Proprotein convertase subtilisin/kexin type 7"/>
    <property type="match status" value="1"/>
</dbReference>
<keyword evidence="8" id="KW-0106">Calcium</keyword>
<evidence type="ECO:0000256" key="10">
    <source>
        <dbReference type="ARBA" id="ARBA00023136"/>
    </source>
</evidence>
<keyword evidence="4 16" id="KW-0812">Transmembrane</keyword>
<evidence type="ECO:0000256" key="12">
    <source>
        <dbReference type="ARBA" id="ARBA00023180"/>
    </source>
</evidence>
<dbReference type="OrthoDB" id="300641at2759"/>
<feature type="active site" description="Charge relay system" evidence="13 14">
    <location>
        <position position="188"/>
    </location>
</feature>
<evidence type="ECO:0000256" key="16">
    <source>
        <dbReference type="SAM" id="Phobius"/>
    </source>
</evidence>
<dbReference type="InterPro" id="IPR023828">
    <property type="entry name" value="Peptidase_S8_Ser-AS"/>
</dbReference>
<dbReference type="PANTHER" id="PTHR42884:SF14">
    <property type="entry name" value="NEUROENDOCRINE CONVERTASE 1"/>
    <property type="match status" value="1"/>
</dbReference>
<evidence type="ECO:0000256" key="13">
    <source>
        <dbReference type="PIRSR" id="PIRSR615500-1"/>
    </source>
</evidence>
<feature type="signal peptide" evidence="17">
    <location>
        <begin position="1"/>
        <end position="18"/>
    </location>
</feature>
<feature type="domain" description="P/Homo B" evidence="18">
    <location>
        <begin position="481"/>
        <end position="616"/>
    </location>
</feature>
<dbReference type="GO" id="GO:0005802">
    <property type="term" value="C:trans-Golgi network"/>
    <property type="evidence" value="ECO:0007669"/>
    <property type="project" value="TreeGrafter"/>
</dbReference>
<dbReference type="GO" id="GO:0004252">
    <property type="term" value="F:serine-type endopeptidase activity"/>
    <property type="evidence" value="ECO:0007669"/>
    <property type="project" value="UniProtKB-UniRule"/>
</dbReference>
<feature type="active site" description="Charge relay system" evidence="13 14">
    <location>
        <position position="405"/>
    </location>
</feature>
<dbReference type="InterPro" id="IPR002884">
    <property type="entry name" value="P_dom"/>
</dbReference>
<feature type="compositionally biased region" description="Low complexity" evidence="15">
    <location>
        <begin position="679"/>
        <end position="692"/>
    </location>
</feature>
<dbReference type="InterPro" id="IPR023827">
    <property type="entry name" value="Peptidase_S8_Asp-AS"/>
</dbReference>
<dbReference type="GO" id="GO:0007323">
    <property type="term" value="P:peptide pheromone maturation"/>
    <property type="evidence" value="ECO:0007669"/>
    <property type="project" value="UniProtKB-ARBA"/>
</dbReference>
<feature type="compositionally biased region" description="Acidic residues" evidence="15">
    <location>
        <begin position="800"/>
        <end position="810"/>
    </location>
</feature>
<dbReference type="Gene3D" id="3.40.50.200">
    <property type="entry name" value="Peptidase S8/S53 domain"/>
    <property type="match status" value="1"/>
</dbReference>
<comment type="similarity">
    <text evidence="2">Belongs to the peptidase S8 family. Furin subfamily.</text>
</comment>
<keyword evidence="11" id="KW-0865">Zymogen</keyword>
<keyword evidence="12" id="KW-0325">Glycoprotein</keyword>
<dbReference type="Gene3D" id="2.60.120.260">
    <property type="entry name" value="Galactose-binding domain-like"/>
    <property type="match status" value="1"/>
</dbReference>
<dbReference type="Pfam" id="PF00082">
    <property type="entry name" value="Peptidase_S8"/>
    <property type="match status" value="1"/>
</dbReference>
<feature type="chain" id="PRO_5021889899" evidence="17">
    <location>
        <begin position="19"/>
        <end position="857"/>
    </location>
</feature>
<evidence type="ECO:0000256" key="17">
    <source>
        <dbReference type="SAM" id="SignalP"/>
    </source>
</evidence>
<feature type="region of interest" description="Disordered" evidence="15">
    <location>
        <begin position="765"/>
        <end position="857"/>
    </location>
</feature>
<keyword evidence="6 14" id="KW-0378">Hydrolase</keyword>
<reference evidence="19 20" key="1">
    <citation type="journal article" date="2019" name="Appl. Microbiol. Biotechnol.">
        <title>Genome sequence of Isaria javanica and comparative genome analysis insights into family S53 peptidase evolution in fungal entomopathogens.</title>
        <authorList>
            <person name="Lin R."/>
            <person name="Zhang X."/>
            <person name="Xin B."/>
            <person name="Zou M."/>
            <person name="Gao Y."/>
            <person name="Qin F."/>
            <person name="Hu Q."/>
            <person name="Xie B."/>
            <person name="Cheng X."/>
        </authorList>
    </citation>
    <scope>NUCLEOTIDE SEQUENCE [LARGE SCALE GENOMIC DNA]</scope>
    <source>
        <strain evidence="19 20">IJ1G</strain>
    </source>
</reference>
<proteinExistence type="inferred from homology"/>
<keyword evidence="5 17" id="KW-0732">Signal</keyword>
<feature type="region of interest" description="Disordered" evidence="15">
    <location>
        <begin position="641"/>
        <end position="704"/>
    </location>
</feature>
<evidence type="ECO:0000256" key="14">
    <source>
        <dbReference type="PROSITE-ProRule" id="PRU01240"/>
    </source>
</evidence>
<evidence type="ECO:0000256" key="6">
    <source>
        <dbReference type="ARBA" id="ARBA00022801"/>
    </source>
</evidence>
<protein>
    <submittedName>
        <fullName evidence="19">KEX1 protease</fullName>
    </submittedName>
</protein>
<dbReference type="STRING" id="43265.A0A545V1A6"/>
<accession>A0A545V1A6</accession>
<evidence type="ECO:0000256" key="1">
    <source>
        <dbReference type="ARBA" id="ARBA00004370"/>
    </source>
</evidence>
<dbReference type="InterPro" id="IPR000209">
    <property type="entry name" value="Peptidase_S8/S53_dom"/>
</dbReference>
<keyword evidence="9 16" id="KW-1133">Transmembrane helix</keyword>
<dbReference type="Pfam" id="PF01483">
    <property type="entry name" value="P_proprotein"/>
    <property type="match status" value="1"/>
</dbReference>
<feature type="transmembrane region" description="Helical" evidence="16">
    <location>
        <begin position="721"/>
        <end position="744"/>
    </location>
</feature>
<dbReference type="InterPro" id="IPR034182">
    <property type="entry name" value="Kexin/furin"/>
</dbReference>
<feature type="active site" description="Charge relay system" evidence="13 14">
    <location>
        <position position="226"/>
    </location>
</feature>
<organism evidence="19 20">
    <name type="scientific">Cordyceps javanica</name>
    <dbReference type="NCBI Taxonomy" id="43265"/>
    <lineage>
        <taxon>Eukaryota</taxon>
        <taxon>Fungi</taxon>
        <taxon>Dikarya</taxon>
        <taxon>Ascomycota</taxon>
        <taxon>Pezizomycotina</taxon>
        <taxon>Sordariomycetes</taxon>
        <taxon>Hypocreomycetidae</taxon>
        <taxon>Hypocreales</taxon>
        <taxon>Cordycipitaceae</taxon>
        <taxon>Cordyceps</taxon>
    </lineage>
</organism>
<dbReference type="FunFam" id="2.60.120.260:FF:000026">
    <property type="entry name" value="proprotein convertase subtilisin/kexin type 7"/>
    <property type="match status" value="1"/>
</dbReference>
<feature type="compositionally biased region" description="Polar residues" evidence="15">
    <location>
        <begin position="642"/>
        <end position="661"/>
    </location>
</feature>
<dbReference type="PROSITE" id="PS51892">
    <property type="entry name" value="SUBTILASE"/>
    <property type="match status" value="1"/>
</dbReference>
<dbReference type="PANTHER" id="PTHR42884">
    <property type="entry name" value="PROPROTEIN CONVERTASE SUBTILISIN/KEXIN-RELATED"/>
    <property type="match status" value="1"/>
</dbReference>
<dbReference type="CDD" id="cd04059">
    <property type="entry name" value="Peptidases_S8_Protein_convertases_Kexins_Furin-like"/>
    <property type="match status" value="1"/>
</dbReference>
<comment type="subcellular location">
    <subcellularLocation>
        <location evidence="1">Membrane</location>
    </subcellularLocation>
</comment>
<dbReference type="InterPro" id="IPR015500">
    <property type="entry name" value="Peptidase_S8_subtilisin-rel"/>
</dbReference>
<evidence type="ECO:0000256" key="7">
    <source>
        <dbReference type="ARBA" id="ARBA00022825"/>
    </source>
</evidence>
<evidence type="ECO:0000256" key="11">
    <source>
        <dbReference type="ARBA" id="ARBA00023145"/>
    </source>
</evidence>
<dbReference type="AlphaFoldDB" id="A0A545V1A6"/>
<keyword evidence="10 16" id="KW-0472">Membrane</keyword>
<evidence type="ECO:0000313" key="20">
    <source>
        <dbReference type="Proteomes" id="UP000315783"/>
    </source>
</evidence>
<dbReference type="Proteomes" id="UP000315783">
    <property type="component" value="Unassembled WGS sequence"/>
</dbReference>
<keyword evidence="3 14" id="KW-0645">Protease</keyword>
<evidence type="ECO:0000313" key="19">
    <source>
        <dbReference type="EMBL" id="TQV95510.1"/>
    </source>
</evidence>
<evidence type="ECO:0000259" key="18">
    <source>
        <dbReference type="PROSITE" id="PS51829"/>
    </source>
</evidence>
<dbReference type="PROSITE" id="PS00136">
    <property type="entry name" value="SUBTILASE_ASP"/>
    <property type="match status" value="1"/>
</dbReference>
<comment type="caution">
    <text evidence="19">The sequence shown here is derived from an EMBL/GenBank/DDBJ whole genome shotgun (WGS) entry which is preliminary data.</text>
</comment>
<evidence type="ECO:0000256" key="15">
    <source>
        <dbReference type="SAM" id="MobiDB-lite"/>
    </source>
</evidence>
<evidence type="ECO:0000256" key="5">
    <source>
        <dbReference type="ARBA" id="ARBA00022729"/>
    </source>
</evidence>
<dbReference type="PROSITE" id="PS00137">
    <property type="entry name" value="SUBTILASE_HIS"/>
    <property type="match status" value="1"/>
</dbReference>
<evidence type="ECO:0000256" key="3">
    <source>
        <dbReference type="ARBA" id="ARBA00022670"/>
    </source>
</evidence>